<feature type="non-terminal residue" evidence="2">
    <location>
        <position position="1"/>
    </location>
</feature>
<dbReference type="EMBL" id="KN839861">
    <property type="protein sequence ID" value="KIJ61631.1"/>
    <property type="molecule type" value="Genomic_DNA"/>
</dbReference>
<protein>
    <recommendedName>
        <fullName evidence="4">WD40 repeat-like protein</fullName>
    </recommendedName>
</protein>
<evidence type="ECO:0008006" key="4">
    <source>
        <dbReference type="Google" id="ProtNLM"/>
    </source>
</evidence>
<dbReference type="OrthoDB" id="3267146at2759"/>
<dbReference type="HOGENOM" id="CLU_000288_57_30_1"/>
<evidence type="ECO:0000313" key="2">
    <source>
        <dbReference type="EMBL" id="KIJ61631.1"/>
    </source>
</evidence>
<dbReference type="Pfam" id="PF00400">
    <property type="entry name" value="WD40"/>
    <property type="match status" value="1"/>
</dbReference>
<dbReference type="SUPFAM" id="SSF50978">
    <property type="entry name" value="WD40 repeat-like"/>
    <property type="match status" value="1"/>
</dbReference>
<gene>
    <name evidence="2" type="ORF">HYDPIDRAFT_73504</name>
</gene>
<dbReference type="InterPro" id="IPR036322">
    <property type="entry name" value="WD40_repeat_dom_sf"/>
</dbReference>
<proteinExistence type="predicted"/>
<dbReference type="InterPro" id="IPR001680">
    <property type="entry name" value="WD40_rpt"/>
</dbReference>
<evidence type="ECO:0000313" key="3">
    <source>
        <dbReference type="Proteomes" id="UP000053820"/>
    </source>
</evidence>
<keyword evidence="3" id="KW-1185">Reference proteome</keyword>
<dbReference type="PROSITE" id="PS50294">
    <property type="entry name" value="WD_REPEATS_REGION"/>
    <property type="match status" value="1"/>
</dbReference>
<dbReference type="Proteomes" id="UP000053820">
    <property type="component" value="Unassembled WGS sequence"/>
</dbReference>
<evidence type="ECO:0000256" key="1">
    <source>
        <dbReference type="PROSITE-ProRule" id="PRU00221"/>
    </source>
</evidence>
<dbReference type="PROSITE" id="PS50082">
    <property type="entry name" value="WD_REPEATS_2"/>
    <property type="match status" value="1"/>
</dbReference>
<keyword evidence="1" id="KW-0853">WD repeat</keyword>
<reference evidence="2 3" key="1">
    <citation type="submission" date="2014-04" db="EMBL/GenBank/DDBJ databases">
        <title>Evolutionary Origins and Diversification of the Mycorrhizal Mutualists.</title>
        <authorList>
            <consortium name="DOE Joint Genome Institute"/>
            <consortium name="Mycorrhizal Genomics Consortium"/>
            <person name="Kohler A."/>
            <person name="Kuo A."/>
            <person name="Nagy L.G."/>
            <person name="Floudas D."/>
            <person name="Copeland A."/>
            <person name="Barry K.W."/>
            <person name="Cichocki N."/>
            <person name="Veneault-Fourrey C."/>
            <person name="LaButti K."/>
            <person name="Lindquist E.A."/>
            <person name="Lipzen A."/>
            <person name="Lundell T."/>
            <person name="Morin E."/>
            <person name="Murat C."/>
            <person name="Riley R."/>
            <person name="Ohm R."/>
            <person name="Sun H."/>
            <person name="Tunlid A."/>
            <person name="Henrissat B."/>
            <person name="Grigoriev I.V."/>
            <person name="Hibbett D.S."/>
            <person name="Martin F."/>
        </authorList>
    </citation>
    <scope>NUCLEOTIDE SEQUENCE [LARGE SCALE GENOMIC DNA]</scope>
    <source>
        <strain evidence="2 3">MD-312</strain>
    </source>
</reference>
<feature type="repeat" description="WD" evidence="1">
    <location>
        <begin position="1"/>
        <end position="42"/>
    </location>
</feature>
<sequence length="60" mass="6348">IKAHNDALDALVYLLDGRQFASASADQTIRIWDQDTGEQAGEPLTGHGLGVRALAISQDG</sequence>
<name>A0A0C9WBZ9_9AGAM</name>
<accession>A0A0C9WBZ9</accession>
<dbReference type="Gene3D" id="2.130.10.10">
    <property type="entry name" value="YVTN repeat-like/Quinoprotein amine dehydrogenase"/>
    <property type="match status" value="1"/>
</dbReference>
<dbReference type="InterPro" id="IPR015943">
    <property type="entry name" value="WD40/YVTN_repeat-like_dom_sf"/>
</dbReference>
<organism evidence="2 3">
    <name type="scientific">Hydnomerulius pinastri MD-312</name>
    <dbReference type="NCBI Taxonomy" id="994086"/>
    <lineage>
        <taxon>Eukaryota</taxon>
        <taxon>Fungi</taxon>
        <taxon>Dikarya</taxon>
        <taxon>Basidiomycota</taxon>
        <taxon>Agaricomycotina</taxon>
        <taxon>Agaricomycetes</taxon>
        <taxon>Agaricomycetidae</taxon>
        <taxon>Boletales</taxon>
        <taxon>Boletales incertae sedis</taxon>
        <taxon>Leucogyrophana</taxon>
    </lineage>
</organism>
<dbReference type="AlphaFoldDB" id="A0A0C9WBZ9"/>
<feature type="non-terminal residue" evidence="2">
    <location>
        <position position="60"/>
    </location>
</feature>